<keyword evidence="3" id="KW-1185">Reference proteome</keyword>
<organism evidence="2 3">
    <name type="scientific">Pseudonocardia nematodicida</name>
    <dbReference type="NCBI Taxonomy" id="1206997"/>
    <lineage>
        <taxon>Bacteria</taxon>
        <taxon>Bacillati</taxon>
        <taxon>Actinomycetota</taxon>
        <taxon>Actinomycetes</taxon>
        <taxon>Pseudonocardiales</taxon>
        <taxon>Pseudonocardiaceae</taxon>
        <taxon>Pseudonocardia</taxon>
    </lineage>
</organism>
<reference evidence="2 3" key="1">
    <citation type="submission" date="2024-03" db="EMBL/GenBank/DDBJ databases">
        <title>Draft genome sequence of Pseudonocardia nematodicida JCM 31783.</title>
        <authorList>
            <person name="Butdee W."/>
            <person name="Duangmal K."/>
        </authorList>
    </citation>
    <scope>NUCLEOTIDE SEQUENCE [LARGE SCALE GENOMIC DNA]</scope>
    <source>
        <strain evidence="2 3">JCM 31783</strain>
    </source>
</reference>
<evidence type="ECO:0000313" key="2">
    <source>
        <dbReference type="EMBL" id="MEQ3549065.1"/>
    </source>
</evidence>
<dbReference type="GO" id="GO:0016853">
    <property type="term" value="F:isomerase activity"/>
    <property type="evidence" value="ECO:0007669"/>
    <property type="project" value="UniProtKB-KW"/>
</dbReference>
<dbReference type="InterPro" id="IPR013022">
    <property type="entry name" value="Xyl_isomerase-like_TIM-brl"/>
</dbReference>
<dbReference type="Pfam" id="PF01261">
    <property type="entry name" value="AP_endonuc_2"/>
    <property type="match status" value="1"/>
</dbReference>
<name>A0ABV1K3N6_9PSEU</name>
<evidence type="ECO:0000313" key="3">
    <source>
        <dbReference type="Proteomes" id="UP001494902"/>
    </source>
</evidence>
<dbReference type="SUPFAM" id="SSF51658">
    <property type="entry name" value="Xylose isomerase-like"/>
    <property type="match status" value="1"/>
</dbReference>
<evidence type="ECO:0000259" key="1">
    <source>
        <dbReference type="Pfam" id="PF01261"/>
    </source>
</evidence>
<keyword evidence="2" id="KW-0413">Isomerase</keyword>
<sequence length="280" mass="30256">MIGVQAMMLKQIVAEVGPFEAMRRLSDVGFTVTEVSQIPMTAENVAELARAREEFGLTFAALSAGLAPMAGGGDTLGSDFDKIVADARALGSGMLRVAMLPLDALTDREQLIDASRELEDHAKRLRDEGIALCYHNHHVEFATFDGAYLHDIIAEHAPSVGFELDVHWVQRAGLDPVRAIADRAGRVGLVHLKDYRIKNLDPAVLAEITAGGFAAFRNAVVTDAAVGEGNLDWGRIIPAALDAGARYLLVEQEETEGMDILECLRISYRNLAAMGFGDLL</sequence>
<dbReference type="PANTHER" id="PTHR12110">
    <property type="entry name" value="HYDROXYPYRUVATE ISOMERASE"/>
    <property type="match status" value="1"/>
</dbReference>
<dbReference type="PANTHER" id="PTHR12110:SF41">
    <property type="entry name" value="INOSOSE DEHYDRATASE"/>
    <property type="match status" value="1"/>
</dbReference>
<dbReference type="InterPro" id="IPR036237">
    <property type="entry name" value="Xyl_isomerase-like_sf"/>
</dbReference>
<feature type="domain" description="Xylose isomerase-like TIM barrel" evidence="1">
    <location>
        <begin position="23"/>
        <end position="253"/>
    </location>
</feature>
<accession>A0ABV1K3N6</accession>
<dbReference type="Proteomes" id="UP001494902">
    <property type="component" value="Unassembled WGS sequence"/>
</dbReference>
<protein>
    <submittedName>
        <fullName evidence="2">Sugar phosphate isomerase/epimerase</fullName>
    </submittedName>
</protein>
<dbReference type="InterPro" id="IPR050312">
    <property type="entry name" value="IolE/XylAMocC-like"/>
</dbReference>
<dbReference type="RefSeq" id="WP_349296156.1">
    <property type="nucleotide sequence ID" value="NZ_JBEDNQ010000001.1"/>
</dbReference>
<dbReference type="Gene3D" id="3.20.20.150">
    <property type="entry name" value="Divalent-metal-dependent TIM barrel enzymes"/>
    <property type="match status" value="1"/>
</dbReference>
<proteinExistence type="predicted"/>
<comment type="caution">
    <text evidence="2">The sequence shown here is derived from an EMBL/GenBank/DDBJ whole genome shotgun (WGS) entry which is preliminary data.</text>
</comment>
<gene>
    <name evidence="2" type="ORF">WIS52_01165</name>
</gene>
<dbReference type="EMBL" id="JBEDNQ010000001">
    <property type="protein sequence ID" value="MEQ3549065.1"/>
    <property type="molecule type" value="Genomic_DNA"/>
</dbReference>